<dbReference type="InterPro" id="IPR020084">
    <property type="entry name" value="NUDIX_hydrolase_CS"/>
</dbReference>
<evidence type="ECO:0000256" key="14">
    <source>
        <dbReference type="ARBA" id="ARBA00041592"/>
    </source>
</evidence>
<dbReference type="GO" id="GO:0006260">
    <property type="term" value="P:DNA replication"/>
    <property type="evidence" value="ECO:0007669"/>
    <property type="project" value="UniProtKB-KW"/>
</dbReference>
<dbReference type="InterPro" id="IPR000086">
    <property type="entry name" value="NUDIX_hydrolase_dom"/>
</dbReference>
<comment type="similarity">
    <text evidence="2">Belongs to the Nudix hydrolase family.</text>
</comment>
<keyword evidence="4" id="KW-0235">DNA replication</keyword>
<sequence>MKQIVVSAGIITRDDKFFVALRNQDQHQGGCWEFPGGKCETDEAPLTALKRELAEECGIQVEEAEMFQRIDHDYGDKAVQLHFFLVKKFAGEPHGKEGQVVAWVTLPELSELTFPAANQPIVDALVQQAAL</sequence>
<evidence type="ECO:0000256" key="2">
    <source>
        <dbReference type="ARBA" id="ARBA00005582"/>
    </source>
</evidence>
<dbReference type="GO" id="GO:0046872">
    <property type="term" value="F:metal ion binding"/>
    <property type="evidence" value="ECO:0007669"/>
    <property type="project" value="UniProtKB-KW"/>
</dbReference>
<evidence type="ECO:0000256" key="12">
    <source>
        <dbReference type="ARBA" id="ARBA00038905"/>
    </source>
</evidence>
<dbReference type="Proteomes" id="UP000315901">
    <property type="component" value="Unassembled WGS sequence"/>
</dbReference>
<dbReference type="SUPFAM" id="SSF55811">
    <property type="entry name" value="Nudix"/>
    <property type="match status" value="1"/>
</dbReference>
<accession>A0A501WX07</accession>
<keyword evidence="21" id="KW-1185">Reference proteome</keyword>
<feature type="binding site" evidence="18">
    <location>
        <position position="56"/>
    </location>
    <ligand>
        <name>Mg(2+)</name>
        <dbReference type="ChEBI" id="CHEBI:18420"/>
    </ligand>
</feature>
<evidence type="ECO:0000259" key="19">
    <source>
        <dbReference type="PROSITE" id="PS51462"/>
    </source>
</evidence>
<reference evidence="20 21" key="1">
    <citation type="submission" date="2019-06" db="EMBL/GenBank/DDBJ databases">
        <title>A novel bacterium of genus Marinomonas, isolated from coastal sand.</title>
        <authorList>
            <person name="Huang H."/>
            <person name="Mo K."/>
            <person name="Hu Y."/>
        </authorList>
    </citation>
    <scope>NUCLEOTIDE SEQUENCE [LARGE SCALE GENOMIC DNA]</scope>
    <source>
        <strain evidence="20 21">HB171799</strain>
    </source>
</reference>
<evidence type="ECO:0000256" key="3">
    <source>
        <dbReference type="ARBA" id="ARBA00022457"/>
    </source>
</evidence>
<dbReference type="NCBIfam" id="TIGR00586">
    <property type="entry name" value="mutt"/>
    <property type="match status" value="1"/>
</dbReference>
<comment type="catalytic activity">
    <reaction evidence="11">
        <text>8-oxo-GTP + H2O = 8-oxo-GMP + diphosphate + H(+)</text>
        <dbReference type="Rhea" id="RHEA:67616"/>
        <dbReference type="ChEBI" id="CHEBI:15377"/>
        <dbReference type="ChEBI" id="CHEBI:15378"/>
        <dbReference type="ChEBI" id="CHEBI:33019"/>
        <dbReference type="ChEBI" id="CHEBI:143553"/>
        <dbReference type="ChEBI" id="CHEBI:145694"/>
    </reaction>
</comment>
<evidence type="ECO:0000256" key="17">
    <source>
        <dbReference type="PIRSR" id="PIRSR603561-1"/>
    </source>
</evidence>
<comment type="catalytic activity">
    <reaction evidence="10">
        <text>8-oxo-dGTP + H2O = 8-oxo-dGMP + diphosphate + H(+)</text>
        <dbReference type="Rhea" id="RHEA:31575"/>
        <dbReference type="ChEBI" id="CHEBI:15377"/>
        <dbReference type="ChEBI" id="CHEBI:15378"/>
        <dbReference type="ChEBI" id="CHEBI:33019"/>
        <dbReference type="ChEBI" id="CHEBI:63224"/>
        <dbReference type="ChEBI" id="CHEBI:77896"/>
        <dbReference type="EC" id="3.6.1.55"/>
    </reaction>
</comment>
<evidence type="ECO:0000256" key="9">
    <source>
        <dbReference type="ARBA" id="ARBA00023204"/>
    </source>
</evidence>
<evidence type="ECO:0000256" key="5">
    <source>
        <dbReference type="ARBA" id="ARBA00022723"/>
    </source>
</evidence>
<keyword evidence="7" id="KW-0378">Hydrolase</keyword>
<gene>
    <name evidence="20" type="primary">mutT</name>
    <name evidence="20" type="ORF">FJM67_08320</name>
</gene>
<feature type="binding site" evidence="17">
    <location>
        <position position="118"/>
    </location>
    <ligand>
        <name>8-oxo-dGTP</name>
        <dbReference type="ChEBI" id="CHEBI:77896"/>
    </ligand>
</feature>
<comment type="cofactor">
    <cofactor evidence="1 18">
        <name>Mg(2+)</name>
        <dbReference type="ChEBI" id="CHEBI:18420"/>
    </cofactor>
</comment>
<dbReference type="InterPro" id="IPR020476">
    <property type="entry name" value="Nudix_hydrolase"/>
</dbReference>
<dbReference type="OrthoDB" id="9810648at2"/>
<feature type="binding site" evidence="17">
    <location>
        <begin position="33"/>
        <end position="36"/>
    </location>
    <ligand>
        <name>8-oxo-dGTP</name>
        <dbReference type="ChEBI" id="CHEBI:77896"/>
    </ligand>
</feature>
<evidence type="ECO:0000256" key="8">
    <source>
        <dbReference type="ARBA" id="ARBA00022842"/>
    </source>
</evidence>
<keyword evidence="6" id="KW-0227">DNA damage</keyword>
<keyword evidence="3" id="KW-0515">Mutator protein</keyword>
<feature type="binding site" evidence="18">
    <location>
        <position position="36"/>
    </location>
    <ligand>
        <name>Mg(2+)</name>
        <dbReference type="ChEBI" id="CHEBI:18420"/>
    </ligand>
</feature>
<feature type="binding site" evidence="17">
    <location>
        <position position="27"/>
    </location>
    <ligand>
        <name>8-oxo-dGTP</name>
        <dbReference type="ChEBI" id="CHEBI:77896"/>
    </ligand>
</feature>
<evidence type="ECO:0000256" key="10">
    <source>
        <dbReference type="ARBA" id="ARBA00035861"/>
    </source>
</evidence>
<dbReference type="EMBL" id="VFRR01000013">
    <property type="protein sequence ID" value="TPE51967.1"/>
    <property type="molecule type" value="Genomic_DNA"/>
</dbReference>
<dbReference type="PANTHER" id="PTHR47707:SF1">
    <property type="entry name" value="NUDIX HYDROLASE FAMILY PROTEIN"/>
    <property type="match status" value="1"/>
</dbReference>
<keyword evidence="5 18" id="KW-0479">Metal-binding</keyword>
<comment type="caution">
    <text evidence="20">The sequence shown here is derived from an EMBL/GenBank/DDBJ whole genome shotgun (WGS) entry which is preliminary data.</text>
</comment>
<evidence type="ECO:0000256" key="15">
    <source>
        <dbReference type="ARBA" id="ARBA00041979"/>
    </source>
</evidence>
<dbReference type="PROSITE" id="PS00893">
    <property type="entry name" value="NUDIX_BOX"/>
    <property type="match status" value="1"/>
</dbReference>
<dbReference type="InterPro" id="IPR029119">
    <property type="entry name" value="MutY_C"/>
</dbReference>
<evidence type="ECO:0000313" key="20">
    <source>
        <dbReference type="EMBL" id="TPE51967.1"/>
    </source>
</evidence>
<organism evidence="20 21">
    <name type="scientific">Maribrevibacterium harenarium</name>
    <dbReference type="NCBI Taxonomy" id="2589817"/>
    <lineage>
        <taxon>Bacteria</taxon>
        <taxon>Pseudomonadati</taxon>
        <taxon>Pseudomonadota</taxon>
        <taxon>Gammaproteobacteria</taxon>
        <taxon>Oceanospirillales</taxon>
        <taxon>Oceanospirillaceae</taxon>
        <taxon>Maribrevibacterium</taxon>
    </lineage>
</organism>
<dbReference type="AlphaFoldDB" id="A0A501WX07"/>
<dbReference type="PROSITE" id="PS51462">
    <property type="entry name" value="NUDIX"/>
    <property type="match status" value="1"/>
</dbReference>
<dbReference type="PRINTS" id="PR00502">
    <property type="entry name" value="NUDIXFAMILY"/>
</dbReference>
<evidence type="ECO:0000256" key="1">
    <source>
        <dbReference type="ARBA" id="ARBA00001946"/>
    </source>
</evidence>
<evidence type="ECO:0000256" key="16">
    <source>
        <dbReference type="ARBA" id="ARBA00042798"/>
    </source>
</evidence>
<evidence type="ECO:0000256" key="11">
    <source>
        <dbReference type="ARBA" id="ARBA00036904"/>
    </source>
</evidence>
<dbReference type="InterPro" id="IPR015797">
    <property type="entry name" value="NUDIX_hydrolase-like_dom_sf"/>
</dbReference>
<dbReference type="EC" id="3.6.1.55" evidence="12"/>
<dbReference type="InterPro" id="IPR047127">
    <property type="entry name" value="MutT-like"/>
</dbReference>
<dbReference type="GO" id="GO:0006281">
    <property type="term" value="P:DNA repair"/>
    <property type="evidence" value="ECO:0007669"/>
    <property type="project" value="UniProtKB-KW"/>
</dbReference>
<dbReference type="RefSeq" id="WP_140588365.1">
    <property type="nucleotide sequence ID" value="NZ_VFRR01000013.1"/>
</dbReference>
<dbReference type="Pfam" id="PF14815">
    <property type="entry name" value="NUDIX_4"/>
    <property type="match status" value="1"/>
</dbReference>
<keyword evidence="8 18" id="KW-0460">Magnesium</keyword>
<name>A0A501WX07_9GAMM</name>
<evidence type="ECO:0000313" key="21">
    <source>
        <dbReference type="Proteomes" id="UP000315901"/>
    </source>
</evidence>
<keyword evidence="9" id="KW-0234">DNA repair</keyword>
<evidence type="ECO:0000256" key="18">
    <source>
        <dbReference type="PIRSR" id="PIRSR603561-2"/>
    </source>
</evidence>
<dbReference type="GO" id="GO:0044716">
    <property type="term" value="F:8-oxo-GDP phosphatase activity"/>
    <property type="evidence" value="ECO:0007669"/>
    <property type="project" value="TreeGrafter"/>
</dbReference>
<dbReference type="InterPro" id="IPR003561">
    <property type="entry name" value="Mutator_MutT"/>
</dbReference>
<dbReference type="Gene3D" id="3.90.79.10">
    <property type="entry name" value="Nucleoside Triphosphate Pyrophosphohydrolase"/>
    <property type="match status" value="1"/>
</dbReference>
<evidence type="ECO:0000256" key="4">
    <source>
        <dbReference type="ARBA" id="ARBA00022705"/>
    </source>
</evidence>
<feature type="domain" description="Nudix hydrolase" evidence="19">
    <location>
        <begin position="1"/>
        <end position="129"/>
    </location>
</feature>
<dbReference type="PANTHER" id="PTHR47707">
    <property type="entry name" value="8-OXO-DGTP DIPHOSPHATASE"/>
    <property type="match status" value="1"/>
</dbReference>
<dbReference type="GO" id="GO:0035539">
    <property type="term" value="F:8-oxo-7,8-dihydrodeoxyguanosine triphosphate pyrophosphatase activity"/>
    <property type="evidence" value="ECO:0007669"/>
    <property type="project" value="UniProtKB-EC"/>
</dbReference>
<protein>
    <recommendedName>
        <fullName evidence="13">8-oxo-dGTP diphosphatase</fullName>
        <ecNumber evidence="12">3.6.1.55</ecNumber>
    </recommendedName>
    <alternativeName>
        <fullName evidence="16">7,8-dihydro-8-oxoguanine-triphosphatase</fullName>
    </alternativeName>
    <alternativeName>
        <fullName evidence="15">Mutator protein MutT</fullName>
    </alternativeName>
    <alternativeName>
        <fullName evidence="14">dGTP pyrophosphohydrolase</fullName>
    </alternativeName>
</protein>
<dbReference type="GO" id="GO:0008413">
    <property type="term" value="F:8-oxo-7,8-dihydroguanosine triphosphate pyrophosphatase activity"/>
    <property type="evidence" value="ECO:0007669"/>
    <property type="project" value="InterPro"/>
</dbReference>
<evidence type="ECO:0000256" key="6">
    <source>
        <dbReference type="ARBA" id="ARBA00022763"/>
    </source>
</evidence>
<proteinExistence type="inferred from homology"/>
<dbReference type="GO" id="GO:0044715">
    <property type="term" value="F:8-oxo-dGDP phosphatase activity"/>
    <property type="evidence" value="ECO:0007669"/>
    <property type="project" value="TreeGrafter"/>
</dbReference>
<evidence type="ECO:0000256" key="13">
    <source>
        <dbReference type="ARBA" id="ARBA00040794"/>
    </source>
</evidence>
<dbReference type="FunFam" id="3.90.79.10:FF:000014">
    <property type="entry name" value="8-oxo-dGTP diphosphatase MutT"/>
    <property type="match status" value="1"/>
</dbReference>
<feature type="binding site" evidence="17">
    <location>
        <position position="22"/>
    </location>
    <ligand>
        <name>8-oxo-dGTP</name>
        <dbReference type="ChEBI" id="CHEBI:77896"/>
    </ligand>
</feature>
<evidence type="ECO:0000256" key="7">
    <source>
        <dbReference type="ARBA" id="ARBA00022801"/>
    </source>
</evidence>
<dbReference type="CDD" id="cd03425">
    <property type="entry name" value="NUDIX_MutT_NudA_like"/>
    <property type="match status" value="1"/>
</dbReference>